<name>A0A2Z6B0V9_9BACT</name>
<keyword evidence="4 9" id="KW-0963">Cytoplasm</keyword>
<feature type="binding site" evidence="9">
    <location>
        <position position="66"/>
    </location>
    <ligand>
        <name>substrate</name>
    </ligand>
</feature>
<feature type="binding site" evidence="9">
    <location>
        <position position="62"/>
    </location>
    <ligand>
        <name>Zn(2+)</name>
        <dbReference type="ChEBI" id="CHEBI:29105"/>
    </ligand>
</feature>
<dbReference type="AlphaFoldDB" id="A0A2Z6B0V9"/>
<dbReference type="EC" id="5.3.1.28" evidence="9"/>
<feature type="binding site" evidence="9">
    <location>
        <position position="173"/>
    </location>
    <ligand>
        <name>Zn(2+)</name>
        <dbReference type="ChEBI" id="CHEBI:29105"/>
    </ligand>
</feature>
<comment type="cofactor">
    <cofactor evidence="9">
        <name>Zn(2+)</name>
        <dbReference type="ChEBI" id="CHEBI:29105"/>
    </cofactor>
    <text evidence="9">Binds 1 zinc ion per subunit.</text>
</comment>
<dbReference type="RefSeq" id="WP_126379781.1">
    <property type="nucleotide sequence ID" value="NZ_AP017378.1"/>
</dbReference>
<comment type="pathway">
    <text evidence="9">Carbohydrate biosynthesis; D-glycero-D-manno-heptose 7-phosphate biosynthesis; D-glycero-alpha-D-manno-heptose 7-phosphate and D-glycero-beta-D-manno-heptose 7-phosphate from sedoheptulose 7-phosphate: step 1/1.</text>
</comment>
<dbReference type="GO" id="GO:0005737">
    <property type="term" value="C:cytoplasm"/>
    <property type="evidence" value="ECO:0007669"/>
    <property type="project" value="UniProtKB-SubCell"/>
</dbReference>
<keyword evidence="7 9" id="KW-0413">Isomerase</keyword>
<keyword evidence="6 9" id="KW-0862">Zinc</keyword>
<feature type="domain" description="SIS" evidence="10">
    <location>
        <begin position="38"/>
        <end position="200"/>
    </location>
</feature>
<evidence type="ECO:0000313" key="12">
    <source>
        <dbReference type="Proteomes" id="UP000269883"/>
    </source>
</evidence>
<dbReference type="GO" id="GO:0097367">
    <property type="term" value="F:carbohydrate derivative binding"/>
    <property type="evidence" value="ECO:0007669"/>
    <property type="project" value="InterPro"/>
</dbReference>
<feature type="binding site" evidence="9">
    <location>
        <position position="173"/>
    </location>
    <ligand>
        <name>substrate</name>
    </ligand>
</feature>
<evidence type="ECO:0000256" key="2">
    <source>
        <dbReference type="ARBA" id="ARBA00004496"/>
    </source>
</evidence>
<dbReference type="Pfam" id="PF13580">
    <property type="entry name" value="SIS_2"/>
    <property type="match status" value="1"/>
</dbReference>
<evidence type="ECO:0000256" key="8">
    <source>
        <dbReference type="ARBA" id="ARBA00023277"/>
    </source>
</evidence>
<feature type="binding site" evidence="9">
    <location>
        <position position="181"/>
    </location>
    <ligand>
        <name>Zn(2+)</name>
        <dbReference type="ChEBI" id="CHEBI:29105"/>
    </ligand>
</feature>
<sequence length="205" mass="22236">MSDETRRIVLEHSAAGCELREKYFRESTDKVVDVARIMAVALARGGKMLFAGNGGSAADAQHLAAEFVNRFLLERPPLPAVALTTDTSIITAIGNDYSFDQIFEKQVLALGNRGDVLVAISTSGNSPNLVHALRAGRERGVTTVGMVGQGGGEMAPFCDHLLMVPSKQTPLIQEVQITIGHMLCRLVDYYLFEAVTELQPYLEGE</sequence>
<feature type="binding site" evidence="9">
    <location>
        <begin position="95"/>
        <end position="96"/>
    </location>
    <ligand>
        <name>substrate</name>
    </ligand>
</feature>
<comment type="catalytic activity">
    <reaction evidence="1 9">
        <text>2 D-sedoheptulose 7-phosphate = D-glycero-alpha-D-manno-heptose 7-phosphate + D-glycero-beta-D-manno-heptose 7-phosphate</text>
        <dbReference type="Rhea" id="RHEA:27489"/>
        <dbReference type="ChEBI" id="CHEBI:57483"/>
        <dbReference type="ChEBI" id="CHEBI:60203"/>
        <dbReference type="ChEBI" id="CHEBI:60204"/>
        <dbReference type="EC" id="5.3.1.28"/>
    </reaction>
</comment>
<dbReference type="KEGG" id="dfl:DFE_2369"/>
<evidence type="ECO:0000256" key="1">
    <source>
        <dbReference type="ARBA" id="ARBA00000348"/>
    </source>
</evidence>
<proteinExistence type="inferred from homology"/>
<dbReference type="GO" id="GO:0005975">
    <property type="term" value="P:carbohydrate metabolic process"/>
    <property type="evidence" value="ECO:0007669"/>
    <property type="project" value="UniProtKB-UniRule"/>
</dbReference>
<organism evidence="11 12">
    <name type="scientific">Desulfovibrio ferrophilus</name>
    <dbReference type="NCBI Taxonomy" id="241368"/>
    <lineage>
        <taxon>Bacteria</taxon>
        <taxon>Pseudomonadati</taxon>
        <taxon>Thermodesulfobacteriota</taxon>
        <taxon>Desulfovibrionia</taxon>
        <taxon>Desulfovibrionales</taxon>
        <taxon>Desulfovibrionaceae</taxon>
        <taxon>Desulfovibrio</taxon>
    </lineage>
</organism>
<evidence type="ECO:0000256" key="6">
    <source>
        <dbReference type="ARBA" id="ARBA00022833"/>
    </source>
</evidence>
<evidence type="ECO:0000256" key="9">
    <source>
        <dbReference type="HAMAP-Rule" id="MF_00067"/>
    </source>
</evidence>
<dbReference type="PANTHER" id="PTHR30390:SF6">
    <property type="entry name" value="DNAA INITIATOR-ASSOCIATING PROTEIN DIAA"/>
    <property type="match status" value="1"/>
</dbReference>
<dbReference type="InterPro" id="IPR046348">
    <property type="entry name" value="SIS_dom_sf"/>
</dbReference>
<dbReference type="Proteomes" id="UP000269883">
    <property type="component" value="Chromosome"/>
</dbReference>
<dbReference type="UniPathway" id="UPA00041">
    <property type="reaction ID" value="UER00436"/>
</dbReference>
<feature type="binding site" evidence="9">
    <location>
        <begin position="53"/>
        <end position="55"/>
    </location>
    <ligand>
        <name>substrate</name>
    </ligand>
</feature>
<evidence type="ECO:0000256" key="7">
    <source>
        <dbReference type="ARBA" id="ARBA00023235"/>
    </source>
</evidence>
<dbReference type="HAMAP" id="MF_00067">
    <property type="entry name" value="GmhA"/>
    <property type="match status" value="1"/>
</dbReference>
<accession>A0A2Z6B0V9</accession>
<reference evidence="11 12" key="1">
    <citation type="journal article" date="2018" name="Sci. Adv.">
        <title>Multi-heme cytochromes provide a pathway for survival in energy-limited environments.</title>
        <authorList>
            <person name="Deng X."/>
            <person name="Dohmae N."/>
            <person name="Nealson K.H."/>
            <person name="Hashimoto K."/>
            <person name="Okamoto A."/>
        </authorList>
    </citation>
    <scope>NUCLEOTIDE SEQUENCE [LARGE SCALE GENOMIC DNA]</scope>
    <source>
        <strain evidence="11 12">IS5</strain>
    </source>
</reference>
<feature type="binding site" evidence="9">
    <location>
        <begin position="121"/>
        <end position="123"/>
    </location>
    <ligand>
        <name>substrate</name>
    </ligand>
</feature>
<dbReference type="InterPro" id="IPR004515">
    <property type="entry name" value="Phosphoheptose_Isoase"/>
</dbReference>
<dbReference type="GO" id="GO:2001061">
    <property type="term" value="P:D-glycero-D-manno-heptose 7-phosphate biosynthetic process"/>
    <property type="evidence" value="ECO:0007669"/>
    <property type="project" value="UniProtKB-UniPathway"/>
</dbReference>
<evidence type="ECO:0000256" key="4">
    <source>
        <dbReference type="ARBA" id="ARBA00022490"/>
    </source>
</evidence>
<comment type="subcellular location">
    <subcellularLocation>
        <location evidence="2 9">Cytoplasm</location>
    </subcellularLocation>
</comment>
<dbReference type="EMBL" id="AP017378">
    <property type="protein sequence ID" value="BBD09095.1"/>
    <property type="molecule type" value="Genomic_DNA"/>
</dbReference>
<keyword evidence="8 9" id="KW-0119">Carbohydrate metabolism</keyword>
<comment type="function">
    <text evidence="9">Catalyzes the isomerization of sedoheptulose 7-phosphate in D-glycero-D-manno-heptose 7-phosphate.</text>
</comment>
<comment type="similarity">
    <text evidence="3 9">Belongs to the SIS family. GmhA subfamily.</text>
</comment>
<keyword evidence="12" id="KW-1185">Reference proteome</keyword>
<dbReference type="OrthoDB" id="9810929at2"/>
<dbReference type="InterPro" id="IPR035461">
    <property type="entry name" value="GmhA/DiaA"/>
</dbReference>
<keyword evidence="5 9" id="KW-0479">Metal-binding</keyword>
<dbReference type="Gene3D" id="3.40.50.10490">
    <property type="entry name" value="Glucose-6-phosphate isomerase like protein, domain 1"/>
    <property type="match status" value="1"/>
</dbReference>
<dbReference type="SUPFAM" id="SSF53697">
    <property type="entry name" value="SIS domain"/>
    <property type="match status" value="1"/>
</dbReference>
<dbReference type="PANTHER" id="PTHR30390">
    <property type="entry name" value="SEDOHEPTULOSE 7-PHOSPHATE ISOMERASE / DNAA INITIATOR-ASSOCIATING FACTOR FOR REPLICATION INITIATION"/>
    <property type="match status" value="1"/>
</dbReference>
<dbReference type="GO" id="GO:0008270">
    <property type="term" value="F:zinc ion binding"/>
    <property type="evidence" value="ECO:0007669"/>
    <property type="project" value="UniProtKB-UniRule"/>
</dbReference>
<evidence type="ECO:0000313" key="11">
    <source>
        <dbReference type="EMBL" id="BBD09095.1"/>
    </source>
</evidence>
<evidence type="ECO:0000256" key="3">
    <source>
        <dbReference type="ARBA" id="ARBA00009894"/>
    </source>
</evidence>
<feature type="binding site" evidence="9">
    <location>
        <position position="66"/>
    </location>
    <ligand>
        <name>Zn(2+)</name>
        <dbReference type="ChEBI" id="CHEBI:29105"/>
    </ligand>
</feature>
<dbReference type="PROSITE" id="PS51464">
    <property type="entry name" value="SIS"/>
    <property type="match status" value="1"/>
</dbReference>
<protein>
    <recommendedName>
        <fullName evidence="9">Phosphoheptose isomerase</fullName>
        <ecNumber evidence="9">5.3.1.28</ecNumber>
    </recommendedName>
    <alternativeName>
        <fullName evidence="9">Sedoheptulose 7-phosphate isomerase</fullName>
    </alternativeName>
</protein>
<comment type="miscellaneous">
    <text evidence="9">The reaction produces a racemic mixture of D-glycero-alpha-D-manno-heptose 7-phosphate and D-glycero-beta-D-manno-heptose 7-phosphate.</text>
</comment>
<dbReference type="InterPro" id="IPR050099">
    <property type="entry name" value="SIS_GmhA/DiaA_subfam"/>
</dbReference>
<dbReference type="GO" id="GO:0008968">
    <property type="term" value="F:D-sedoheptulose 7-phosphate isomerase activity"/>
    <property type="evidence" value="ECO:0007669"/>
    <property type="project" value="UniProtKB-UniRule"/>
</dbReference>
<dbReference type="CDD" id="cd05006">
    <property type="entry name" value="SIS_GmhA"/>
    <property type="match status" value="1"/>
</dbReference>
<dbReference type="InterPro" id="IPR001347">
    <property type="entry name" value="SIS_dom"/>
</dbReference>
<gene>
    <name evidence="9" type="primary">gmhA</name>
    <name evidence="11" type="ORF">DFE_2369</name>
</gene>
<feature type="binding site" evidence="9">
    <location>
        <position position="126"/>
    </location>
    <ligand>
        <name>substrate</name>
    </ligand>
</feature>
<evidence type="ECO:0000256" key="5">
    <source>
        <dbReference type="ARBA" id="ARBA00022723"/>
    </source>
</evidence>
<evidence type="ECO:0000259" key="10">
    <source>
        <dbReference type="PROSITE" id="PS51464"/>
    </source>
</evidence>